<sequence length="145" mass="16087">MSFIVSVLLPLVGINGYIQMKYTQCYSADAKKMYEEASQVANDAIGSIRTVASFCAEEKVMEIYQKKCEDPLKASIKQGLAGGVAFGLSFCFLFLFYAGSFYFGVQLLDAGRFRIERQGVSDNNVGHLNKGGRRRRAKKKRGDGE</sequence>
<gene>
    <name evidence="1" type="ORF">Patl1_19589</name>
</gene>
<evidence type="ECO:0000313" key="2">
    <source>
        <dbReference type="Proteomes" id="UP001164250"/>
    </source>
</evidence>
<reference evidence="2" key="1">
    <citation type="journal article" date="2023" name="G3 (Bethesda)">
        <title>Genome assembly and association tests identify interacting loci associated with vigor, precocity, and sex in interspecific pistachio rootstocks.</title>
        <authorList>
            <person name="Palmer W."/>
            <person name="Jacygrad E."/>
            <person name="Sagayaradj S."/>
            <person name="Cavanaugh K."/>
            <person name="Han R."/>
            <person name="Bertier L."/>
            <person name="Beede B."/>
            <person name="Kafkas S."/>
            <person name="Golino D."/>
            <person name="Preece J."/>
            <person name="Michelmore R."/>
        </authorList>
    </citation>
    <scope>NUCLEOTIDE SEQUENCE [LARGE SCALE GENOMIC DNA]</scope>
</reference>
<proteinExistence type="predicted"/>
<comment type="caution">
    <text evidence="1">The sequence shown here is derived from an EMBL/GenBank/DDBJ whole genome shotgun (WGS) entry which is preliminary data.</text>
</comment>
<name>A0ACC1C274_9ROSI</name>
<keyword evidence="2" id="KW-1185">Reference proteome</keyword>
<evidence type="ECO:0000313" key="1">
    <source>
        <dbReference type="EMBL" id="KAJ0106063.1"/>
    </source>
</evidence>
<dbReference type="EMBL" id="CM047898">
    <property type="protein sequence ID" value="KAJ0106063.1"/>
    <property type="molecule type" value="Genomic_DNA"/>
</dbReference>
<protein>
    <submittedName>
        <fullName evidence="1">Uncharacterized protein</fullName>
    </submittedName>
</protein>
<organism evidence="1 2">
    <name type="scientific">Pistacia atlantica</name>
    <dbReference type="NCBI Taxonomy" id="434234"/>
    <lineage>
        <taxon>Eukaryota</taxon>
        <taxon>Viridiplantae</taxon>
        <taxon>Streptophyta</taxon>
        <taxon>Embryophyta</taxon>
        <taxon>Tracheophyta</taxon>
        <taxon>Spermatophyta</taxon>
        <taxon>Magnoliopsida</taxon>
        <taxon>eudicotyledons</taxon>
        <taxon>Gunneridae</taxon>
        <taxon>Pentapetalae</taxon>
        <taxon>rosids</taxon>
        <taxon>malvids</taxon>
        <taxon>Sapindales</taxon>
        <taxon>Anacardiaceae</taxon>
        <taxon>Pistacia</taxon>
    </lineage>
</organism>
<accession>A0ACC1C274</accession>
<dbReference type="Proteomes" id="UP001164250">
    <property type="component" value="Chromosome 2"/>
</dbReference>